<dbReference type="GO" id="GO:0000124">
    <property type="term" value="C:SAGA complex"/>
    <property type="evidence" value="ECO:0007669"/>
    <property type="project" value="TreeGrafter"/>
</dbReference>
<keyword evidence="3" id="KW-0805">Transcription regulation</keyword>
<dbReference type="EMBL" id="JANAWD010000378">
    <property type="protein sequence ID" value="KAJ3480386.1"/>
    <property type="molecule type" value="Genomic_DNA"/>
</dbReference>
<feature type="compositionally biased region" description="Low complexity" evidence="6">
    <location>
        <begin position="139"/>
        <end position="151"/>
    </location>
</feature>
<comment type="subcellular location">
    <subcellularLocation>
        <location evidence="1">Nucleus</location>
    </subcellularLocation>
</comment>
<dbReference type="AlphaFoldDB" id="A0AAD5UXN4"/>
<dbReference type="PANTHER" id="PTHR13556">
    <property type="entry name" value="TRANSCRIPTIONAL ADAPTER 3-RELATED"/>
    <property type="match status" value="1"/>
</dbReference>
<keyword evidence="4" id="KW-0804">Transcription</keyword>
<name>A0AAD5UXN4_9APHY</name>
<evidence type="ECO:0000256" key="1">
    <source>
        <dbReference type="ARBA" id="ARBA00004123"/>
    </source>
</evidence>
<dbReference type="InterPro" id="IPR019340">
    <property type="entry name" value="Histone_AcTrfase_su3"/>
</dbReference>
<dbReference type="GO" id="GO:0003713">
    <property type="term" value="F:transcription coactivator activity"/>
    <property type="evidence" value="ECO:0007669"/>
    <property type="project" value="TreeGrafter"/>
</dbReference>
<feature type="compositionally biased region" description="Low complexity" evidence="6">
    <location>
        <begin position="233"/>
        <end position="243"/>
    </location>
</feature>
<feature type="region of interest" description="Disordered" evidence="6">
    <location>
        <begin position="225"/>
        <end position="263"/>
    </location>
</feature>
<keyword evidence="5" id="KW-0539">Nucleus</keyword>
<evidence type="ECO:0000313" key="7">
    <source>
        <dbReference type="EMBL" id="KAJ3480386.1"/>
    </source>
</evidence>
<feature type="compositionally biased region" description="Basic and acidic residues" evidence="6">
    <location>
        <begin position="1"/>
        <end position="16"/>
    </location>
</feature>
<evidence type="ECO:0000256" key="5">
    <source>
        <dbReference type="ARBA" id="ARBA00023242"/>
    </source>
</evidence>
<sequence>MQNEWKGVKAAEEAMEGRPGTNGAAAQAARDKLNVADLEDRIKNVLRFHGLLDEIPDFGEAVDDPIATALRHAQRELRTVHATNRARRNRLVAIAKERLAYQEYVEARECLDKVISGLYTKLQKKDGPKVSKKKKKAAEPNGANGATNGNGLPPPCPAALGLGPDEENRIIVPDQLKQYVSARRDLVDYIGSKFTEIEREAPGRLYGLPKRSVFEAIDEEIQRELERLPPVASSSSSQTRGSSIAPRSQKGKAKARGDEMDLG</sequence>
<comment type="similarity">
    <text evidence="2">Belongs to the NGG1 family.</text>
</comment>
<evidence type="ECO:0000256" key="4">
    <source>
        <dbReference type="ARBA" id="ARBA00023163"/>
    </source>
</evidence>
<comment type="caution">
    <text evidence="7">The sequence shown here is derived from an EMBL/GenBank/DDBJ whole genome shotgun (WGS) entry which is preliminary data.</text>
</comment>
<organism evidence="7 8">
    <name type="scientific">Meripilus lineatus</name>
    <dbReference type="NCBI Taxonomy" id="2056292"/>
    <lineage>
        <taxon>Eukaryota</taxon>
        <taxon>Fungi</taxon>
        <taxon>Dikarya</taxon>
        <taxon>Basidiomycota</taxon>
        <taxon>Agaricomycotina</taxon>
        <taxon>Agaricomycetes</taxon>
        <taxon>Polyporales</taxon>
        <taxon>Meripilaceae</taxon>
        <taxon>Meripilus</taxon>
    </lineage>
</organism>
<gene>
    <name evidence="7" type="ORF">NLI96_g8385</name>
</gene>
<accession>A0AAD5UXN4</accession>
<keyword evidence="8" id="KW-1185">Reference proteome</keyword>
<evidence type="ECO:0000256" key="6">
    <source>
        <dbReference type="SAM" id="MobiDB-lite"/>
    </source>
</evidence>
<protein>
    <submittedName>
        <fullName evidence="7">Uncharacterized protein</fullName>
    </submittedName>
</protein>
<evidence type="ECO:0000256" key="3">
    <source>
        <dbReference type="ARBA" id="ARBA00023015"/>
    </source>
</evidence>
<reference evidence="7" key="1">
    <citation type="submission" date="2022-07" db="EMBL/GenBank/DDBJ databases">
        <title>Genome Sequence of Physisporinus lineatus.</title>
        <authorList>
            <person name="Buettner E."/>
        </authorList>
    </citation>
    <scope>NUCLEOTIDE SEQUENCE</scope>
    <source>
        <strain evidence="7">VT162</strain>
    </source>
</reference>
<evidence type="ECO:0000313" key="8">
    <source>
        <dbReference type="Proteomes" id="UP001212997"/>
    </source>
</evidence>
<feature type="region of interest" description="Disordered" evidence="6">
    <location>
        <begin position="1"/>
        <end position="26"/>
    </location>
</feature>
<proteinExistence type="inferred from homology"/>
<dbReference type="Pfam" id="PF10198">
    <property type="entry name" value="Ada3"/>
    <property type="match status" value="1"/>
</dbReference>
<dbReference type="GO" id="GO:0005634">
    <property type="term" value="C:nucleus"/>
    <property type="evidence" value="ECO:0007669"/>
    <property type="project" value="UniProtKB-SubCell"/>
</dbReference>
<evidence type="ECO:0000256" key="2">
    <source>
        <dbReference type="ARBA" id="ARBA00005330"/>
    </source>
</evidence>
<feature type="region of interest" description="Disordered" evidence="6">
    <location>
        <begin position="126"/>
        <end position="161"/>
    </location>
</feature>
<dbReference type="GO" id="GO:0006357">
    <property type="term" value="P:regulation of transcription by RNA polymerase II"/>
    <property type="evidence" value="ECO:0007669"/>
    <property type="project" value="TreeGrafter"/>
</dbReference>
<dbReference type="Proteomes" id="UP001212997">
    <property type="component" value="Unassembled WGS sequence"/>
</dbReference>
<dbReference type="PANTHER" id="PTHR13556:SF2">
    <property type="entry name" value="TRANSCRIPTIONAL ADAPTER 3"/>
    <property type="match status" value="1"/>
</dbReference>